<proteinExistence type="predicted"/>
<dbReference type="RefSeq" id="WP_203999280.1">
    <property type="nucleotide sequence ID" value="NZ_BOOZ01000003.1"/>
</dbReference>
<feature type="compositionally biased region" description="Gly residues" evidence="2">
    <location>
        <begin position="228"/>
        <end position="238"/>
    </location>
</feature>
<evidence type="ECO:0000256" key="2">
    <source>
        <dbReference type="SAM" id="MobiDB-lite"/>
    </source>
</evidence>
<feature type="transmembrane region" description="Helical" evidence="3">
    <location>
        <begin position="12"/>
        <end position="34"/>
    </location>
</feature>
<evidence type="ECO:0000313" key="4">
    <source>
        <dbReference type="EMBL" id="GIJ07379.1"/>
    </source>
</evidence>
<feature type="compositionally biased region" description="Low complexity" evidence="2">
    <location>
        <begin position="131"/>
        <end position="143"/>
    </location>
</feature>
<comment type="caution">
    <text evidence="4">The sequence shown here is derived from an EMBL/GenBank/DDBJ whole genome shotgun (WGS) entry which is preliminary data.</text>
</comment>
<feature type="compositionally biased region" description="Basic and acidic residues" evidence="2">
    <location>
        <begin position="440"/>
        <end position="473"/>
    </location>
</feature>
<evidence type="ECO:0000313" key="5">
    <source>
        <dbReference type="Proteomes" id="UP000647017"/>
    </source>
</evidence>
<accession>A0ABQ4HP14</accession>
<dbReference type="EMBL" id="BOOZ01000003">
    <property type="protein sequence ID" value="GIJ07379.1"/>
    <property type="molecule type" value="Genomic_DNA"/>
</dbReference>
<evidence type="ECO:0000256" key="3">
    <source>
        <dbReference type="SAM" id="Phobius"/>
    </source>
</evidence>
<feature type="compositionally biased region" description="Basic and acidic residues" evidence="2">
    <location>
        <begin position="354"/>
        <end position="381"/>
    </location>
</feature>
<dbReference type="Proteomes" id="UP000647017">
    <property type="component" value="Unassembled WGS sequence"/>
</dbReference>
<feature type="compositionally biased region" description="Basic and acidic residues" evidence="2">
    <location>
        <begin position="406"/>
        <end position="433"/>
    </location>
</feature>
<protein>
    <submittedName>
        <fullName evidence="4">Uncharacterized protein</fullName>
    </submittedName>
</protein>
<feature type="region of interest" description="Disordered" evidence="2">
    <location>
        <begin position="118"/>
        <end position="559"/>
    </location>
</feature>
<reference evidence="4 5" key="1">
    <citation type="submission" date="2021-01" db="EMBL/GenBank/DDBJ databases">
        <title>Whole genome shotgun sequence of Verrucosispora andamanensis NBRC 109075.</title>
        <authorList>
            <person name="Komaki H."/>
            <person name="Tamura T."/>
        </authorList>
    </citation>
    <scope>NUCLEOTIDE SEQUENCE [LARGE SCALE GENOMIC DNA]</scope>
    <source>
        <strain evidence="4 5">NBRC 109075</strain>
    </source>
</reference>
<feature type="transmembrane region" description="Helical" evidence="3">
    <location>
        <begin position="40"/>
        <end position="60"/>
    </location>
</feature>
<feature type="coiled-coil region" evidence="1">
    <location>
        <begin position="69"/>
        <end position="114"/>
    </location>
</feature>
<keyword evidence="1" id="KW-0175">Coiled coil</keyword>
<feature type="compositionally biased region" description="Basic and acidic residues" evidence="2">
    <location>
        <begin position="194"/>
        <end position="205"/>
    </location>
</feature>
<keyword evidence="3" id="KW-1133">Transmembrane helix</keyword>
<sequence length="559" mass="60613">MPAPVPADTRKLLTLLFWGGVALAPVAALILLVADGNGPLRFAAVLAILAVVLIGLSIALRTDGGGPQAEVLREEVDELRRELRGEIVAAAQRGNQALDEVQRVQEALAGLRRRVDSGGVAVANDEPPGPGRARVPAPEAPSRPAERVSAQAGVYGTAQPGPGPTGGYGGERQGPTNDRPASGSAGVYGSPGRPEQDNRPGEHGPRPLGVVRHTETVHVTTRHTIVDGGVGESGGRYGGYQPTWSGAQPGQRGRGGPGTERDDTSWSDGDDRPRRDESRRWSGTERPDDHSWSGAAQDEERQWSGSARADERSWSGSAREPERAWSPPQEESRWSAAPDDWSTARGGGSGYPDEAARDRDDRDWSPRDDQGWDAGGERWETPADPVPAARGHRADDTGQYWAQLRAGDRWAAVRDDDRGRELRVGERRAEMHADPAGTEYRMEDRWASVRRDEPHRDVHGDDARRDGWGEPESRPALPAGGVPVPQEWQPPRQRGHQPEPARGYQPEPVRGYPSEPAYGYQPETTRGQRPGGEPYGRRHQVEEPGYGPAAYDGGAGRWR</sequence>
<keyword evidence="5" id="KW-1185">Reference proteome</keyword>
<feature type="compositionally biased region" description="Basic and acidic residues" evidence="2">
    <location>
        <begin position="298"/>
        <end position="323"/>
    </location>
</feature>
<gene>
    <name evidence="4" type="ORF">Van01_05930</name>
</gene>
<keyword evidence="3" id="KW-0472">Membrane</keyword>
<name>A0ABQ4HP14_9ACTN</name>
<organism evidence="4 5">
    <name type="scientific">Micromonospora andamanensis</name>
    <dbReference type="NCBI Taxonomy" id="1287068"/>
    <lineage>
        <taxon>Bacteria</taxon>
        <taxon>Bacillati</taxon>
        <taxon>Actinomycetota</taxon>
        <taxon>Actinomycetes</taxon>
        <taxon>Micromonosporales</taxon>
        <taxon>Micromonosporaceae</taxon>
        <taxon>Micromonospora</taxon>
    </lineage>
</organism>
<keyword evidence="3" id="KW-0812">Transmembrane</keyword>
<evidence type="ECO:0000256" key="1">
    <source>
        <dbReference type="SAM" id="Coils"/>
    </source>
</evidence>
<feature type="compositionally biased region" description="Basic and acidic residues" evidence="2">
    <location>
        <begin position="259"/>
        <end position="291"/>
    </location>
</feature>